<protein>
    <submittedName>
        <fullName evidence="1">Uncharacterized protein</fullName>
    </submittedName>
</protein>
<accession>A0A0F8YH21</accession>
<dbReference type="EMBL" id="LAZR01053438">
    <property type="protein sequence ID" value="KKK80748.1"/>
    <property type="molecule type" value="Genomic_DNA"/>
</dbReference>
<reference evidence="1" key="1">
    <citation type="journal article" date="2015" name="Nature">
        <title>Complex archaea that bridge the gap between prokaryotes and eukaryotes.</title>
        <authorList>
            <person name="Spang A."/>
            <person name="Saw J.H."/>
            <person name="Jorgensen S.L."/>
            <person name="Zaremba-Niedzwiedzka K."/>
            <person name="Martijn J."/>
            <person name="Lind A.E."/>
            <person name="van Eijk R."/>
            <person name="Schleper C."/>
            <person name="Guy L."/>
            <person name="Ettema T.J."/>
        </authorList>
    </citation>
    <scope>NUCLEOTIDE SEQUENCE</scope>
</reference>
<organism evidence="1">
    <name type="scientific">marine sediment metagenome</name>
    <dbReference type="NCBI Taxonomy" id="412755"/>
    <lineage>
        <taxon>unclassified sequences</taxon>
        <taxon>metagenomes</taxon>
        <taxon>ecological metagenomes</taxon>
    </lineage>
</organism>
<proteinExistence type="predicted"/>
<name>A0A0F8YH21_9ZZZZ</name>
<dbReference type="AlphaFoldDB" id="A0A0F8YH21"/>
<evidence type="ECO:0000313" key="1">
    <source>
        <dbReference type="EMBL" id="KKK80748.1"/>
    </source>
</evidence>
<comment type="caution">
    <text evidence="1">The sequence shown here is derived from an EMBL/GenBank/DDBJ whole genome shotgun (WGS) entry which is preliminary data.</text>
</comment>
<gene>
    <name evidence="1" type="ORF">LCGC14_2820390</name>
</gene>
<sequence>MKCIEPDCGAEYEPREVQVGLGNFFGVRPPGRCPPCLQAYRDAEPERLPTGSPQHERLMSLAAELVAEDASSRRRAG</sequence>